<evidence type="ECO:0000313" key="1">
    <source>
        <dbReference type="EMBL" id="KAK8883108.1"/>
    </source>
</evidence>
<gene>
    <name evidence="1" type="ORF">M9Y10_045756</name>
</gene>
<protein>
    <submittedName>
        <fullName evidence="1">Uncharacterized protein</fullName>
    </submittedName>
</protein>
<comment type="caution">
    <text evidence="1">The sequence shown here is derived from an EMBL/GenBank/DDBJ whole genome shotgun (WGS) entry which is preliminary data.</text>
</comment>
<keyword evidence="2" id="KW-1185">Reference proteome</keyword>
<evidence type="ECO:0000313" key="2">
    <source>
        <dbReference type="Proteomes" id="UP001470230"/>
    </source>
</evidence>
<proteinExistence type="predicted"/>
<name>A0ABR2JWV5_9EUKA</name>
<dbReference type="EMBL" id="JAPFFF010000009">
    <property type="protein sequence ID" value="KAK8883108.1"/>
    <property type="molecule type" value="Genomic_DNA"/>
</dbReference>
<organism evidence="1 2">
    <name type="scientific">Tritrichomonas musculus</name>
    <dbReference type="NCBI Taxonomy" id="1915356"/>
    <lineage>
        <taxon>Eukaryota</taxon>
        <taxon>Metamonada</taxon>
        <taxon>Parabasalia</taxon>
        <taxon>Tritrichomonadida</taxon>
        <taxon>Tritrichomonadidae</taxon>
        <taxon>Tritrichomonas</taxon>
    </lineage>
</organism>
<sequence>MKYILISEIPQKDIEAITSYIEDKVMVKFIPTPKEEQEKENLDKACEFGFVYSIDCNDTQYFNVIKHNCREISKMKPKIIAIDSNFNDIYTIYKNGFLKENFSDETLNLSDLSNRAKLKNKLNEMPFAQSLYFLCYRFQFQGIDLEELILNNNNINDSGFNIFFYLQQPFFPSLKIAYFIGNNDLSTKTFNSIRSASIKIICFPEKIELIARQTDLTPQTVNAIVNQYNFQDKSMSFIVNEIRFNEHLLKPDNYVSSEAFDLHHLHKIETE</sequence>
<dbReference type="Proteomes" id="UP001470230">
    <property type="component" value="Unassembled WGS sequence"/>
</dbReference>
<accession>A0ABR2JWV5</accession>
<reference evidence="1 2" key="1">
    <citation type="submission" date="2024-04" db="EMBL/GenBank/DDBJ databases">
        <title>Tritrichomonas musculus Genome.</title>
        <authorList>
            <person name="Alves-Ferreira E."/>
            <person name="Grigg M."/>
            <person name="Lorenzi H."/>
            <person name="Galac M."/>
        </authorList>
    </citation>
    <scope>NUCLEOTIDE SEQUENCE [LARGE SCALE GENOMIC DNA]</scope>
    <source>
        <strain evidence="1 2">EAF2021</strain>
    </source>
</reference>